<dbReference type="AlphaFoldDB" id="A0A1F6V5P1"/>
<dbReference type="SUPFAM" id="SSF52172">
    <property type="entry name" value="CheY-like"/>
    <property type="match status" value="1"/>
</dbReference>
<sequence>MTTNQQQPTPSPTKPLDILVIEDTPLHQESADDQFLNQHSNYAFTLAHNYEQAKQLLTSINKPFDIVLTDLMMPKGSRDTMSPKGMEYIFDQLPYGFPLALLAAKQNVPYIAIVTDINHHDHPMSACIDNLSSAYWNDEASKSSLYKINNSVLGIFHAPFLENKAKDWMKVVDVLMNNSK</sequence>
<evidence type="ECO:0000313" key="1">
    <source>
        <dbReference type="EMBL" id="OGI64932.1"/>
    </source>
</evidence>
<gene>
    <name evidence="1" type="ORF">A2642_02405</name>
</gene>
<comment type="caution">
    <text evidence="1">The sequence shown here is derived from an EMBL/GenBank/DDBJ whole genome shotgun (WGS) entry which is preliminary data.</text>
</comment>
<accession>A0A1F6V5P1</accession>
<reference evidence="1 2" key="1">
    <citation type="journal article" date="2016" name="Nat. Commun.">
        <title>Thousands of microbial genomes shed light on interconnected biogeochemical processes in an aquifer system.</title>
        <authorList>
            <person name="Anantharaman K."/>
            <person name="Brown C.T."/>
            <person name="Hug L.A."/>
            <person name="Sharon I."/>
            <person name="Castelle C.J."/>
            <person name="Probst A.J."/>
            <person name="Thomas B.C."/>
            <person name="Singh A."/>
            <person name="Wilkins M.J."/>
            <person name="Karaoz U."/>
            <person name="Brodie E.L."/>
            <person name="Williams K.H."/>
            <person name="Hubbard S.S."/>
            <person name="Banfield J.F."/>
        </authorList>
    </citation>
    <scope>NUCLEOTIDE SEQUENCE [LARGE SCALE GENOMIC DNA]</scope>
</reference>
<organism evidence="1 2">
    <name type="scientific">Candidatus Nomurabacteria bacterium RIFCSPHIGHO2_01_FULL_39_10</name>
    <dbReference type="NCBI Taxonomy" id="1801733"/>
    <lineage>
        <taxon>Bacteria</taxon>
        <taxon>Candidatus Nomuraibacteriota</taxon>
    </lineage>
</organism>
<protein>
    <recommendedName>
        <fullName evidence="3">Response regulatory domain-containing protein</fullName>
    </recommendedName>
</protein>
<evidence type="ECO:0000313" key="2">
    <source>
        <dbReference type="Proteomes" id="UP000178700"/>
    </source>
</evidence>
<dbReference type="Proteomes" id="UP000178700">
    <property type="component" value="Unassembled WGS sequence"/>
</dbReference>
<dbReference type="Gene3D" id="3.40.50.2300">
    <property type="match status" value="1"/>
</dbReference>
<evidence type="ECO:0008006" key="3">
    <source>
        <dbReference type="Google" id="ProtNLM"/>
    </source>
</evidence>
<dbReference type="EMBL" id="MFTJ01000033">
    <property type="protein sequence ID" value="OGI64932.1"/>
    <property type="molecule type" value="Genomic_DNA"/>
</dbReference>
<dbReference type="InterPro" id="IPR011006">
    <property type="entry name" value="CheY-like_superfamily"/>
</dbReference>
<name>A0A1F6V5P1_9BACT</name>
<proteinExistence type="predicted"/>